<evidence type="ECO:0000313" key="2">
    <source>
        <dbReference type="Proteomes" id="UP000244223"/>
    </source>
</evidence>
<organism evidence="1 2">
    <name type="scientific">Agitococcus lubricus</name>
    <dbReference type="NCBI Taxonomy" id="1077255"/>
    <lineage>
        <taxon>Bacteria</taxon>
        <taxon>Pseudomonadati</taxon>
        <taxon>Pseudomonadota</taxon>
        <taxon>Gammaproteobacteria</taxon>
        <taxon>Moraxellales</taxon>
        <taxon>Moraxellaceae</taxon>
        <taxon>Agitococcus</taxon>
    </lineage>
</organism>
<dbReference type="AlphaFoldDB" id="A0A2T5IYI1"/>
<keyword evidence="2" id="KW-1185">Reference proteome</keyword>
<comment type="caution">
    <text evidence="1">The sequence shown here is derived from an EMBL/GenBank/DDBJ whole genome shotgun (WGS) entry which is preliminary data.</text>
</comment>
<protein>
    <submittedName>
        <fullName evidence="1">Uncharacterized protein</fullName>
    </submittedName>
</protein>
<gene>
    <name evidence="1" type="ORF">C8N29_10964</name>
</gene>
<accession>A0A2T5IYI1</accession>
<dbReference type="Proteomes" id="UP000244223">
    <property type="component" value="Unassembled WGS sequence"/>
</dbReference>
<reference evidence="1 2" key="1">
    <citation type="submission" date="2018-04" db="EMBL/GenBank/DDBJ databases">
        <title>Genomic Encyclopedia of Archaeal and Bacterial Type Strains, Phase II (KMG-II): from individual species to whole genera.</title>
        <authorList>
            <person name="Goeker M."/>
        </authorList>
    </citation>
    <scope>NUCLEOTIDE SEQUENCE [LARGE SCALE GENOMIC DNA]</scope>
    <source>
        <strain evidence="1 2">DSM 5822</strain>
    </source>
</reference>
<evidence type="ECO:0000313" key="1">
    <source>
        <dbReference type="EMBL" id="PTQ89043.1"/>
    </source>
</evidence>
<name>A0A2T5IYI1_9GAMM</name>
<sequence>MPTLFKHNSALSAADFRVEGHACAVTLPVIHTLEEGIDFSPTHQAQAYFQQHYSPQITQASVDVAPNMPPLPQKS</sequence>
<dbReference type="EMBL" id="QAON01000009">
    <property type="protein sequence ID" value="PTQ89043.1"/>
    <property type="molecule type" value="Genomic_DNA"/>
</dbReference>
<proteinExistence type="predicted"/>